<dbReference type="PANTHER" id="PTHR46517">
    <property type="entry name" value="FRUCTOSE-2,6-BISPHOSPHATASE TIGAR"/>
    <property type="match status" value="1"/>
</dbReference>
<feature type="binding site" evidence="3">
    <location>
        <position position="58"/>
    </location>
    <ligand>
        <name>substrate</name>
    </ligand>
</feature>
<dbReference type="Pfam" id="PF00300">
    <property type="entry name" value="His_Phos_1"/>
    <property type="match status" value="1"/>
</dbReference>
<dbReference type="InterPro" id="IPR013078">
    <property type="entry name" value="His_Pase_superF_clade-1"/>
</dbReference>
<dbReference type="Gene3D" id="3.40.50.1240">
    <property type="entry name" value="Phosphoglycerate mutase-like"/>
    <property type="match status" value="1"/>
</dbReference>
<feature type="active site" description="Proton donor/acceptor" evidence="2">
    <location>
        <position position="86"/>
    </location>
</feature>
<dbReference type="PANTHER" id="PTHR46517:SF1">
    <property type="entry name" value="FRUCTOSE-2,6-BISPHOSPHATASE TIGAR"/>
    <property type="match status" value="1"/>
</dbReference>
<keyword evidence="1" id="KW-0378">Hydrolase</keyword>
<reference evidence="4 5" key="1">
    <citation type="journal article" date="2015" name="Sci. Rep.">
        <title>Genome of the facultative scuticociliatosis pathogen Pseudocohnilembus persalinus provides insight into its virulence through horizontal gene transfer.</title>
        <authorList>
            <person name="Xiong J."/>
            <person name="Wang G."/>
            <person name="Cheng J."/>
            <person name="Tian M."/>
            <person name="Pan X."/>
            <person name="Warren A."/>
            <person name="Jiang C."/>
            <person name="Yuan D."/>
            <person name="Miao W."/>
        </authorList>
    </citation>
    <scope>NUCLEOTIDE SEQUENCE [LARGE SCALE GENOMIC DNA]</scope>
    <source>
        <strain evidence="4">36N120E</strain>
    </source>
</reference>
<dbReference type="GO" id="GO:0045820">
    <property type="term" value="P:negative regulation of glycolytic process"/>
    <property type="evidence" value="ECO:0007669"/>
    <property type="project" value="TreeGrafter"/>
</dbReference>
<gene>
    <name evidence="4" type="ORF">PPERSA_07939</name>
</gene>
<evidence type="ECO:0000256" key="1">
    <source>
        <dbReference type="ARBA" id="ARBA00022801"/>
    </source>
</evidence>
<dbReference type="Proteomes" id="UP000054937">
    <property type="component" value="Unassembled WGS sequence"/>
</dbReference>
<dbReference type="InterPro" id="IPR051695">
    <property type="entry name" value="Phosphoglycerate_Mutase"/>
</dbReference>
<accession>A0A0V0QB55</accession>
<dbReference type="AlphaFoldDB" id="A0A0V0QB55"/>
<dbReference type="InterPro" id="IPR029033">
    <property type="entry name" value="His_PPase_superfam"/>
</dbReference>
<name>A0A0V0QB55_PSEPJ</name>
<dbReference type="InParanoid" id="A0A0V0QB55"/>
<proteinExistence type="predicted"/>
<evidence type="ECO:0008006" key="6">
    <source>
        <dbReference type="Google" id="ProtNLM"/>
    </source>
</evidence>
<dbReference type="CDD" id="cd07067">
    <property type="entry name" value="HP_PGM_like"/>
    <property type="match status" value="1"/>
</dbReference>
<comment type="caution">
    <text evidence="4">The sequence shown here is derived from an EMBL/GenBank/DDBJ whole genome shotgun (WGS) entry which is preliminary data.</text>
</comment>
<keyword evidence="5" id="KW-1185">Reference proteome</keyword>
<dbReference type="EMBL" id="LDAU01000212">
    <property type="protein sequence ID" value="KRW99454.1"/>
    <property type="molecule type" value="Genomic_DNA"/>
</dbReference>
<evidence type="ECO:0000313" key="5">
    <source>
        <dbReference type="Proteomes" id="UP000054937"/>
    </source>
</evidence>
<protein>
    <recommendedName>
        <fullName evidence="6">Histidine phosphatase superfamily, clade-1</fullName>
    </recommendedName>
</protein>
<dbReference type="SUPFAM" id="SSF53254">
    <property type="entry name" value="Phosphoglycerate mutase-like"/>
    <property type="match status" value="1"/>
</dbReference>
<dbReference type="GO" id="GO:0005829">
    <property type="term" value="C:cytosol"/>
    <property type="evidence" value="ECO:0007669"/>
    <property type="project" value="TreeGrafter"/>
</dbReference>
<evidence type="ECO:0000313" key="4">
    <source>
        <dbReference type="EMBL" id="KRW99454.1"/>
    </source>
</evidence>
<dbReference type="GO" id="GO:0043456">
    <property type="term" value="P:regulation of pentose-phosphate shunt"/>
    <property type="evidence" value="ECO:0007669"/>
    <property type="project" value="TreeGrafter"/>
</dbReference>
<organism evidence="4 5">
    <name type="scientific">Pseudocohnilembus persalinus</name>
    <name type="common">Ciliate</name>
    <dbReference type="NCBI Taxonomy" id="266149"/>
    <lineage>
        <taxon>Eukaryota</taxon>
        <taxon>Sar</taxon>
        <taxon>Alveolata</taxon>
        <taxon>Ciliophora</taxon>
        <taxon>Intramacronucleata</taxon>
        <taxon>Oligohymenophorea</taxon>
        <taxon>Scuticociliatia</taxon>
        <taxon>Philasterida</taxon>
        <taxon>Pseudocohnilembidae</taxon>
        <taxon>Pseudocohnilembus</taxon>
    </lineage>
</organism>
<feature type="active site" description="Tele-phosphohistidine intermediate" evidence="2">
    <location>
        <position position="9"/>
    </location>
</feature>
<sequence length="151" mass="17830">MIELWIIRHGQTYDNISKTLAKYDGGKLTELGKKQAIQCGERLKNESFDTTYVSDLNRTRETFDGINSVRTDNLKQNMFHTNLLREKWAGDAQGMTYNQFHELSKQDRNFKLNNGECWNDVNKRPTRVTDTLRKSTRHTKIEKLKYKQQIK</sequence>
<evidence type="ECO:0000256" key="2">
    <source>
        <dbReference type="PIRSR" id="PIRSR613078-1"/>
    </source>
</evidence>
<dbReference type="OrthoDB" id="291431at2759"/>
<evidence type="ECO:0000256" key="3">
    <source>
        <dbReference type="PIRSR" id="PIRSR613078-2"/>
    </source>
</evidence>
<dbReference type="GO" id="GO:0004331">
    <property type="term" value="F:fructose-2,6-bisphosphate 2-phosphatase activity"/>
    <property type="evidence" value="ECO:0007669"/>
    <property type="project" value="TreeGrafter"/>
</dbReference>
<feature type="binding site" evidence="3">
    <location>
        <begin position="8"/>
        <end position="15"/>
    </location>
    <ligand>
        <name>substrate</name>
    </ligand>
</feature>